<dbReference type="AlphaFoldDB" id="A0A6J6D8U1"/>
<accession>A0A6J6D8U1</accession>
<dbReference type="InterPro" id="IPR036890">
    <property type="entry name" value="HATPase_C_sf"/>
</dbReference>
<dbReference type="EMBL" id="CAEZTF010000065">
    <property type="protein sequence ID" value="CAB4559724.1"/>
    <property type="molecule type" value="Genomic_DNA"/>
</dbReference>
<organism evidence="1">
    <name type="scientific">freshwater metagenome</name>
    <dbReference type="NCBI Taxonomy" id="449393"/>
    <lineage>
        <taxon>unclassified sequences</taxon>
        <taxon>metagenomes</taxon>
        <taxon>ecological metagenomes</taxon>
    </lineage>
</organism>
<reference evidence="1" key="1">
    <citation type="submission" date="2020-05" db="EMBL/GenBank/DDBJ databases">
        <authorList>
            <person name="Chiriac C."/>
            <person name="Salcher M."/>
            <person name="Ghai R."/>
            <person name="Kavagutti S V."/>
        </authorList>
    </citation>
    <scope>NUCLEOTIDE SEQUENCE</scope>
</reference>
<evidence type="ECO:0000313" key="1">
    <source>
        <dbReference type="EMBL" id="CAB4559724.1"/>
    </source>
</evidence>
<dbReference type="SUPFAM" id="SSF55874">
    <property type="entry name" value="ATPase domain of HSP90 chaperone/DNA topoisomerase II/histidine kinase"/>
    <property type="match status" value="1"/>
</dbReference>
<proteinExistence type="predicted"/>
<dbReference type="Gene3D" id="3.30.565.10">
    <property type="entry name" value="Histidine kinase-like ATPase, C-terminal domain"/>
    <property type="match status" value="1"/>
</dbReference>
<gene>
    <name evidence="1" type="ORF">UFOPK1618_00441</name>
</gene>
<sequence length="93" mass="10063">MCVNEICKEAVSNAVRHGEANLVEILIERTSDELLLIEAADNGRGVGKVMNPGVGSRMLDDLTVRWSLTKNRATSKTVMQAWLPLAGISAGRL</sequence>
<name>A0A6J6D8U1_9ZZZZ</name>
<protein>
    <submittedName>
        <fullName evidence="1">Unannotated protein</fullName>
    </submittedName>
</protein>